<evidence type="ECO:0000256" key="6">
    <source>
        <dbReference type="ARBA" id="ARBA00025804"/>
    </source>
</evidence>
<evidence type="ECO:0000313" key="9">
    <source>
        <dbReference type="EMBL" id="CDO51779.1"/>
    </source>
</evidence>
<proteinExistence type="inferred from homology"/>
<evidence type="ECO:0000259" key="8">
    <source>
        <dbReference type="SMART" id="SM00662"/>
    </source>
</evidence>
<dbReference type="Gene3D" id="2.170.120.12">
    <property type="entry name" value="DNA-directed RNA polymerase, insert domain"/>
    <property type="match status" value="1"/>
</dbReference>
<evidence type="ECO:0000256" key="3">
    <source>
        <dbReference type="ARBA" id="ARBA00022478"/>
    </source>
</evidence>
<dbReference type="PANTHER" id="PTHR11800:SF13">
    <property type="entry name" value="DNA-DIRECTED RNA POLYMERASES I AND III SUBUNIT RPAC1"/>
    <property type="match status" value="1"/>
</dbReference>
<dbReference type="Gene3D" id="3.30.1360.10">
    <property type="entry name" value="RNA polymerase, RBP11-like subunit"/>
    <property type="match status" value="1"/>
</dbReference>
<dbReference type="EMBL" id="QQZK01000078">
    <property type="protein sequence ID" value="KAF5098168.1"/>
    <property type="molecule type" value="Genomic_DNA"/>
</dbReference>
<dbReference type="STRING" id="1173061.A0A0J9X3U2"/>
<keyword evidence="4" id="KW-0804">Transcription</keyword>
<accession>A0A0J9X3U2</accession>
<dbReference type="GO" id="GO:0006383">
    <property type="term" value="P:transcription by RNA polymerase III"/>
    <property type="evidence" value="ECO:0007669"/>
    <property type="project" value="UniProtKB-ARBA"/>
</dbReference>
<dbReference type="Proteomes" id="UP000750522">
    <property type="component" value="Unassembled WGS sequence"/>
</dbReference>
<dbReference type="GO" id="GO:0005736">
    <property type="term" value="C:RNA polymerase I complex"/>
    <property type="evidence" value="ECO:0007669"/>
    <property type="project" value="UniProtKB-ARBA"/>
</dbReference>
<dbReference type="EMBL" id="CCBN010000002">
    <property type="protein sequence ID" value="CDO51779.1"/>
    <property type="molecule type" value="Genomic_DNA"/>
</dbReference>
<feature type="domain" description="DNA-directed RNA polymerase RpoA/D/Rpb3-type" evidence="8">
    <location>
        <begin position="56"/>
        <end position="344"/>
    </location>
</feature>
<comment type="similarity">
    <text evidence="6">Belongs to the archaeal Rpo3/eukaryotic RPB3 RNA polymerase subunit family.</text>
</comment>
<dbReference type="OrthoDB" id="270173at2759"/>
<dbReference type="InterPro" id="IPR011263">
    <property type="entry name" value="DNA-dir_RNA_pol_RpoA/D/Rpb3"/>
</dbReference>
<sequence length="350" mass="38790">MTGIEDRNIVGIHHDRVSNTTSTDFPGHYPGVDDAWDIEKFKKEVELDIHYLADFSGNFDLKGVDTSVANAFRRIMIADVPSVAIEYVTFMNNTSVIQDEVLAHRIGLVPLKVDPDRLEWFRRDAPAQIDPATGEEIAASNESNTITFHLHVECSRNPKAAKDETDPAKLYINSMVYARDLKYVGSAAQLEQFGGEAPVALHPDIVIAKLRPGQEIDLYAHAILGVGSDHAKFSPVATASYRLMPKIDILEPITGADAVKFQKCFSEGVIGIDKNGAAFVADARRDTVSREVLRHEEFKGKVKLGRVRDHFIYNIESTGAMQPDEIFVKSIGILRNKALDLLAYDLSTPQ</sequence>
<evidence type="ECO:0000256" key="7">
    <source>
        <dbReference type="ARBA" id="ARBA00081520"/>
    </source>
</evidence>
<evidence type="ECO:0000256" key="2">
    <source>
        <dbReference type="ARBA" id="ARBA00022083"/>
    </source>
</evidence>
<dbReference type="InterPro" id="IPR011262">
    <property type="entry name" value="DNA-dir_RNA_pol_insert"/>
</dbReference>
<dbReference type="PROSITE" id="PS00446">
    <property type="entry name" value="RNA_POL_D_30KD"/>
    <property type="match status" value="1"/>
</dbReference>
<evidence type="ECO:0000256" key="4">
    <source>
        <dbReference type="ARBA" id="ARBA00023163"/>
    </source>
</evidence>
<dbReference type="NCBIfam" id="NF001988">
    <property type="entry name" value="PRK00783.1"/>
    <property type="match status" value="1"/>
</dbReference>
<dbReference type="FunFam" id="3.30.1360.10:FF:000005">
    <property type="entry name" value="Dna-directed rna polymerases i and iii subunit"/>
    <property type="match status" value="1"/>
</dbReference>
<evidence type="ECO:0000313" key="10">
    <source>
        <dbReference type="EMBL" id="KAF5098168.1"/>
    </source>
</evidence>
<comment type="subcellular location">
    <subcellularLocation>
        <location evidence="1">Nucleus</location>
    </subcellularLocation>
</comment>
<dbReference type="SMART" id="SM00662">
    <property type="entry name" value="RPOLD"/>
    <property type="match status" value="1"/>
</dbReference>
<dbReference type="InterPro" id="IPR022842">
    <property type="entry name" value="RNAP_Rpo3/Rpb3/RPAC1"/>
</dbReference>
<evidence type="ECO:0000256" key="5">
    <source>
        <dbReference type="ARBA" id="ARBA00023242"/>
    </source>
</evidence>
<dbReference type="GO" id="GO:0006362">
    <property type="term" value="P:transcription elongation by RNA polymerase I"/>
    <property type="evidence" value="ECO:0007669"/>
    <property type="project" value="UniProtKB-ARBA"/>
</dbReference>
<organism evidence="9 11">
    <name type="scientific">Geotrichum candidum</name>
    <name type="common">Oospora lactis</name>
    <name type="synonym">Dipodascus geotrichum</name>
    <dbReference type="NCBI Taxonomy" id="1173061"/>
    <lineage>
        <taxon>Eukaryota</taxon>
        <taxon>Fungi</taxon>
        <taxon>Dikarya</taxon>
        <taxon>Ascomycota</taxon>
        <taxon>Saccharomycotina</taxon>
        <taxon>Dipodascomycetes</taxon>
        <taxon>Dipodascales</taxon>
        <taxon>Dipodascaceae</taxon>
        <taxon>Geotrichum</taxon>
    </lineage>
</organism>
<dbReference type="GO" id="GO:0003677">
    <property type="term" value="F:DNA binding"/>
    <property type="evidence" value="ECO:0007669"/>
    <property type="project" value="InterPro"/>
</dbReference>
<keyword evidence="3" id="KW-0240">DNA-directed RNA polymerase</keyword>
<dbReference type="Pfam" id="PF01193">
    <property type="entry name" value="RNA_pol_L"/>
    <property type="match status" value="1"/>
</dbReference>
<dbReference type="FunFam" id="2.170.120.12:FF:000003">
    <property type="entry name" value="Dna-directed rna polymerases i and iii subunit"/>
    <property type="match status" value="1"/>
</dbReference>
<dbReference type="SUPFAM" id="SSF55257">
    <property type="entry name" value="RBP11-like subunits of RNA polymerase"/>
    <property type="match status" value="1"/>
</dbReference>
<dbReference type="HAMAP" id="MF_00320">
    <property type="entry name" value="RNApol_arch_Rpo3"/>
    <property type="match status" value="1"/>
</dbReference>
<dbReference type="InterPro" id="IPR050518">
    <property type="entry name" value="Rpo3/RPB3_RNA_Pol_subunit"/>
</dbReference>
<dbReference type="GO" id="GO:0046983">
    <property type="term" value="F:protein dimerization activity"/>
    <property type="evidence" value="ECO:0007669"/>
    <property type="project" value="InterPro"/>
</dbReference>
<reference evidence="10" key="2">
    <citation type="journal article" date="2020" name="Front. Microbiol.">
        <title>Phenotypic and Genetic Characterization of the Cheese Ripening Yeast Geotrichum candidum.</title>
        <authorList>
            <person name="Perkins V."/>
            <person name="Vignola S."/>
            <person name="Lessard M.H."/>
            <person name="Plante P.L."/>
            <person name="Corbeil J."/>
            <person name="Dugat-Bony E."/>
            <person name="Frenette M."/>
            <person name="Labrie S."/>
        </authorList>
    </citation>
    <scope>NUCLEOTIDE SEQUENCE</scope>
    <source>
        <strain evidence="10">LMA-70</strain>
    </source>
</reference>
<evidence type="ECO:0000313" key="11">
    <source>
        <dbReference type="Proteomes" id="UP000242525"/>
    </source>
</evidence>
<evidence type="ECO:0000256" key="1">
    <source>
        <dbReference type="ARBA" id="ARBA00004123"/>
    </source>
</evidence>
<dbReference type="AlphaFoldDB" id="A0A0J9X3U2"/>
<comment type="caution">
    <text evidence="9">The sequence shown here is derived from an EMBL/GenBank/DDBJ whole genome shotgun (WGS) entry which is preliminary data.</text>
</comment>
<dbReference type="PANTHER" id="PTHR11800">
    <property type="entry name" value="DNA-DIRECTED RNA POLYMERASE"/>
    <property type="match status" value="1"/>
</dbReference>
<dbReference type="GO" id="GO:0005666">
    <property type="term" value="C:RNA polymerase III complex"/>
    <property type="evidence" value="ECO:0007669"/>
    <property type="project" value="TreeGrafter"/>
</dbReference>
<dbReference type="InterPro" id="IPR033901">
    <property type="entry name" value="RNAPI/III_AC40"/>
</dbReference>
<dbReference type="SUPFAM" id="SSF56553">
    <property type="entry name" value="Insert subdomain of RNA polymerase alpha subunit"/>
    <property type="match status" value="1"/>
</dbReference>
<dbReference type="InterPro" id="IPR036643">
    <property type="entry name" value="RNApol_insert_sf"/>
</dbReference>
<name>A0A0J9X3U2_GEOCN</name>
<dbReference type="InterPro" id="IPR036603">
    <property type="entry name" value="RBP11-like"/>
</dbReference>
<gene>
    <name evidence="9" type="ORF">BN980_GECA02s00758g</name>
    <name evidence="10" type="ORF">DV451_003524</name>
</gene>
<dbReference type="GO" id="GO:0003899">
    <property type="term" value="F:DNA-directed RNA polymerase activity"/>
    <property type="evidence" value="ECO:0007669"/>
    <property type="project" value="InterPro"/>
</dbReference>
<reference evidence="10" key="3">
    <citation type="submission" date="2020-01" db="EMBL/GenBank/DDBJ databases">
        <authorList>
            <person name="Perkins V."/>
            <person name="Lessard M.-H."/>
            <person name="Dugat-Bony E."/>
            <person name="Frenette M."/>
            <person name="Labrie S."/>
        </authorList>
    </citation>
    <scope>NUCLEOTIDE SEQUENCE</scope>
    <source>
        <strain evidence="10">LMA-70</strain>
    </source>
</reference>
<protein>
    <recommendedName>
        <fullName evidence="2">DNA-directed RNA polymerases I and III subunit RPAC1</fullName>
    </recommendedName>
    <alternativeName>
        <fullName evidence="7">DNA-directed RNA polymerases I and III 40 kDa polypeptide</fullName>
    </alternativeName>
</protein>
<keyword evidence="5" id="KW-0539">Nucleus</keyword>
<keyword evidence="11" id="KW-1185">Reference proteome</keyword>
<dbReference type="Proteomes" id="UP000242525">
    <property type="component" value="Unassembled WGS sequence"/>
</dbReference>
<dbReference type="CDD" id="cd07032">
    <property type="entry name" value="RNAP_I_II_AC40"/>
    <property type="match status" value="1"/>
</dbReference>
<dbReference type="InterPro" id="IPR001514">
    <property type="entry name" value="DNA-dir_RNA_pol_30-40kDasu_CS"/>
</dbReference>
<reference evidence="9 11" key="1">
    <citation type="submission" date="2014-03" db="EMBL/GenBank/DDBJ databases">
        <authorList>
            <person name="Casaregola S."/>
        </authorList>
    </citation>
    <scope>NUCLEOTIDE SEQUENCE [LARGE SCALE GENOMIC DNA]</scope>
    <source>
        <strain evidence="9 11">CLIB 918</strain>
    </source>
</reference>
<dbReference type="Pfam" id="PF01000">
    <property type="entry name" value="RNA_pol_A_bac"/>
    <property type="match status" value="1"/>
</dbReference>